<protein>
    <recommendedName>
        <fullName evidence="1">DUF302 domain-containing protein</fullName>
    </recommendedName>
</protein>
<dbReference type="InterPro" id="IPR035923">
    <property type="entry name" value="TT1751-like_sf"/>
</dbReference>
<name>A0A125Q9E9_9HYPH</name>
<keyword evidence="3" id="KW-1185">Reference proteome</keyword>
<evidence type="ECO:0000313" key="3">
    <source>
        <dbReference type="Proteomes" id="UP000068164"/>
    </source>
</evidence>
<sequence length="127" mass="13989">MDDAALRPKSALSNDGFRCSDGDRCEATMKKIDVDIDDYLILGAFRPHMAFEAMKLKPRVGAMLPGNVIVRNVSGGGRSERHPVASMRPSDNEMLSLLAGKARSMLADAAVEVWHRIYCEGRLPKPF</sequence>
<evidence type="ECO:0000259" key="1">
    <source>
        <dbReference type="Pfam" id="PF03625"/>
    </source>
</evidence>
<dbReference type="CDD" id="cd14797">
    <property type="entry name" value="DUF302"/>
    <property type="match status" value="1"/>
</dbReference>
<reference evidence="2 3" key="1">
    <citation type="submission" date="2015-11" db="EMBL/GenBank/DDBJ databases">
        <title>Draft Genome Sequence of the Strain BR 10423 (Rhizobium sp.) isolated from nodules of Mimosa pudica.</title>
        <authorList>
            <person name="Barauna A.C."/>
            <person name="Zilli J.E."/>
            <person name="Simoes-Araujo J.L."/>
            <person name="Reis V.M."/>
            <person name="James E.K."/>
            <person name="Reis F.B.Jr."/>
            <person name="Rouws L.F."/>
            <person name="Passos S.R."/>
            <person name="Gois S.R."/>
        </authorList>
    </citation>
    <scope>NUCLEOTIDE SEQUENCE [LARGE SCALE GENOMIC DNA]</scope>
    <source>
        <strain evidence="2 3">BR10423</strain>
    </source>
</reference>
<organism evidence="2 3">
    <name type="scientific">Rhizobium altiplani</name>
    <dbReference type="NCBI Taxonomy" id="1864509"/>
    <lineage>
        <taxon>Bacteria</taxon>
        <taxon>Pseudomonadati</taxon>
        <taxon>Pseudomonadota</taxon>
        <taxon>Alphaproteobacteria</taxon>
        <taxon>Hyphomicrobiales</taxon>
        <taxon>Rhizobiaceae</taxon>
        <taxon>Rhizobium/Agrobacterium group</taxon>
        <taxon>Rhizobium</taxon>
    </lineage>
</organism>
<dbReference type="SUPFAM" id="SSF103247">
    <property type="entry name" value="TT1751-like"/>
    <property type="match status" value="1"/>
</dbReference>
<dbReference type="Proteomes" id="UP000068164">
    <property type="component" value="Unassembled WGS sequence"/>
</dbReference>
<evidence type="ECO:0000313" key="2">
    <source>
        <dbReference type="EMBL" id="KWV57156.1"/>
    </source>
</evidence>
<dbReference type="Pfam" id="PF03625">
    <property type="entry name" value="DUF302"/>
    <property type="match status" value="1"/>
</dbReference>
<feature type="domain" description="DUF302" evidence="1">
    <location>
        <begin position="27"/>
        <end position="76"/>
    </location>
</feature>
<dbReference type="Gene3D" id="3.30.310.70">
    <property type="entry name" value="TT1751-like domain"/>
    <property type="match status" value="1"/>
</dbReference>
<proteinExistence type="predicted"/>
<dbReference type="AlphaFoldDB" id="A0A125Q9E9"/>
<comment type="caution">
    <text evidence="2">The sequence shown here is derived from an EMBL/GenBank/DDBJ whole genome shotgun (WGS) entry which is preliminary data.</text>
</comment>
<dbReference type="EMBL" id="LNCD01000031">
    <property type="protein sequence ID" value="KWV57156.1"/>
    <property type="molecule type" value="Genomic_DNA"/>
</dbReference>
<accession>A0A125Q9E9</accession>
<dbReference type="InterPro" id="IPR005180">
    <property type="entry name" value="DUF302"/>
</dbReference>
<gene>
    <name evidence="2" type="ORF">AS026_31475</name>
</gene>